<dbReference type="InterPro" id="IPR032675">
    <property type="entry name" value="LRR_dom_sf"/>
</dbReference>
<feature type="signal peptide" evidence="4">
    <location>
        <begin position="1"/>
        <end position="33"/>
    </location>
</feature>
<dbReference type="PANTHER" id="PTHR47566">
    <property type="match status" value="1"/>
</dbReference>
<dbReference type="InterPro" id="IPR008979">
    <property type="entry name" value="Galactose-bd-like_sf"/>
</dbReference>
<feature type="chain" id="PRO_5026845639" description="Secretion system C-terminal sorting domain-containing protein" evidence="4">
    <location>
        <begin position="34"/>
        <end position="1223"/>
    </location>
</feature>
<dbReference type="PROSITE" id="PS51450">
    <property type="entry name" value="LRR"/>
    <property type="match status" value="2"/>
</dbReference>
<evidence type="ECO:0000256" key="4">
    <source>
        <dbReference type="SAM" id="SignalP"/>
    </source>
</evidence>
<gene>
    <name evidence="6" type="ORF">FLA105534_02117</name>
</gene>
<dbReference type="Proteomes" id="UP000479938">
    <property type="component" value="Unassembled WGS sequence"/>
</dbReference>
<dbReference type="InterPro" id="IPR026444">
    <property type="entry name" value="Secre_tail"/>
</dbReference>
<keyword evidence="2 4" id="KW-0732">Signal</keyword>
<dbReference type="InterPro" id="IPR001611">
    <property type="entry name" value="Leu-rich_rpt"/>
</dbReference>
<evidence type="ECO:0000313" key="6">
    <source>
        <dbReference type="EMBL" id="CAA9198457.1"/>
    </source>
</evidence>
<evidence type="ECO:0000259" key="5">
    <source>
        <dbReference type="Pfam" id="PF18962"/>
    </source>
</evidence>
<evidence type="ECO:0000256" key="1">
    <source>
        <dbReference type="ARBA" id="ARBA00022614"/>
    </source>
</evidence>
<keyword evidence="3" id="KW-0677">Repeat</keyword>
<dbReference type="EMBL" id="CADCSU010000085">
    <property type="protein sequence ID" value="CAA9198457.1"/>
    <property type="molecule type" value="Genomic_DNA"/>
</dbReference>
<dbReference type="Gene3D" id="2.60.120.260">
    <property type="entry name" value="Galactose-binding domain-like"/>
    <property type="match status" value="1"/>
</dbReference>
<organism evidence="6 7">
    <name type="scientific">Flavobacterium bizetiae</name>
    <dbReference type="NCBI Taxonomy" id="2704140"/>
    <lineage>
        <taxon>Bacteria</taxon>
        <taxon>Pseudomonadati</taxon>
        <taxon>Bacteroidota</taxon>
        <taxon>Flavobacteriia</taxon>
        <taxon>Flavobacteriales</taxon>
        <taxon>Flavobacteriaceae</taxon>
        <taxon>Flavobacterium</taxon>
    </lineage>
</organism>
<keyword evidence="7" id="KW-1185">Reference proteome</keyword>
<proteinExistence type="predicted"/>
<evidence type="ECO:0000313" key="7">
    <source>
        <dbReference type="Proteomes" id="UP000479938"/>
    </source>
</evidence>
<dbReference type="Pfam" id="PF18962">
    <property type="entry name" value="Por_Secre_tail"/>
    <property type="match status" value="1"/>
</dbReference>
<protein>
    <recommendedName>
        <fullName evidence="5">Secretion system C-terminal sorting domain-containing protein</fullName>
    </recommendedName>
</protein>
<dbReference type="SUPFAM" id="SSF49785">
    <property type="entry name" value="Galactose-binding domain-like"/>
    <property type="match status" value="1"/>
</dbReference>
<dbReference type="AlphaFoldDB" id="A0A6J4GK47"/>
<feature type="domain" description="Secretion system C-terminal sorting" evidence="5">
    <location>
        <begin position="1152"/>
        <end position="1222"/>
    </location>
</feature>
<accession>A0A6J4GK47</accession>
<keyword evidence="1" id="KW-0433">Leucine-rich repeat</keyword>
<dbReference type="InterPro" id="IPR052574">
    <property type="entry name" value="CDIRP"/>
</dbReference>
<dbReference type="PANTHER" id="PTHR47566:SF1">
    <property type="entry name" value="PROTEIN NUD1"/>
    <property type="match status" value="1"/>
</dbReference>
<evidence type="ECO:0000256" key="3">
    <source>
        <dbReference type="ARBA" id="ARBA00022737"/>
    </source>
</evidence>
<dbReference type="Gene3D" id="3.80.10.10">
    <property type="entry name" value="Ribonuclease Inhibitor"/>
    <property type="match status" value="4"/>
</dbReference>
<dbReference type="NCBIfam" id="TIGR04183">
    <property type="entry name" value="Por_Secre_tail"/>
    <property type="match status" value="1"/>
</dbReference>
<sequence>MSITNRILVSHNQLSMKTKLLFLLLLANFSLYAQTNLVPNGGFENWVSGSPQNWTIANSVSSSTDKSEGQYSAKLSLTDKTLAPKVTTQIQLKADITYTIKFKYKYASSNYSGLHPIALKIFQNGSGTTVSKSFFASDNNWTEKEISFTPDMDLSYELSISVFSFDDETFNVLVDDVSVVNPNEPVAQYTLIPDVNFENKLITAGIDTGIADGKVLTSNISSLTTLNLDNSSITDLTGIEDFTSLEILKCSQNKLKSINVSQNKKLTELEVSENQLTTLDITSNVLLKFLDCQKNQIINLNINNNTALKKLNCANNNITSLNTSNNILLTSFGCHYNKITSLDISKNILLTEFVCVGNKLTTINVSKNPELNIFDCYENQITSIDISKNSKITEFACNDNQLTYLNVKNGNNINFKLYYTNFINNPSLTCIEVDDVNYSKTNWSAKKDFTANYNIDCTPYTLIPDPNFENKLIALGIDSGTPDGKVMTSKISTITSLDLYNSNITDLKGIEDFQSLTNLSIMSNKLTTLDISKNLALTNLNAGYNKLTTLNTSKNIALEYLSFSYNEITSLDLSQNVNLNLLSCQSNKLTNIDVSNNKKLSAFWCASNQLTSLDLSTNTSLHSILCSENKPLKSINLRNGNNSNIPLNLYNIDFSKNPELTCILVDDALFSNKKWENFKDPSASYSTVDCSQVTTIPDPAFEDKLIAMNIDTDGKNGSVLNTSISTIASLDVSVSNIRDLTGIKGFTSLSNLNCSGNLLSTLDLSQNKTLKVINCSNNILIGLDLKNGNNNNLTLTSNFTNNPNLTCIQVDDANYSETNWTTLKDATANYNVDCIKYTLIPDSNFEDKLIALEIDKDGKNGKVKTASISQITSLNLQSSNISDLTGIEDFQALLYLDCKYNTIKNINVEHNKVLRGLDLHDNTLSSLNVSANTELFSLTFSKNQISTIDLSQNKGLQNLICDRNLLKDLDISLNTQLRSLYCGNADLTVLDVSNQPNLSDLNCTNTKISKLDVSSNTKLENLYFNNAQLTTLDLSNNPLLKRINLGWNKLTSLDLSHNPLLELVFLEFNPLTTLNVQNGNNKNFILPSQTGKNADATIYTSFLGNKTLSCIQVDDANYSNTNWSKIKETNTNYANTCKNLGIEDSVFEKIAMYPNPTKGELTISNVTLEKANVYNTLGQLVKSFTLNSSNTDNTINLSGLPKGIYYVYLINQDAASAKKIIIE</sequence>
<reference evidence="6 7" key="1">
    <citation type="submission" date="2020-02" db="EMBL/GenBank/DDBJ databases">
        <authorList>
            <person name="Criscuolo A."/>
        </authorList>
    </citation>
    <scope>NUCLEOTIDE SEQUENCE [LARGE SCALE GENOMIC DNA]</scope>
    <source>
        <strain evidence="6">CIP105534</strain>
    </source>
</reference>
<dbReference type="SUPFAM" id="SSF52058">
    <property type="entry name" value="L domain-like"/>
    <property type="match status" value="3"/>
</dbReference>
<name>A0A6J4GK47_9FLAO</name>
<evidence type="ECO:0000256" key="2">
    <source>
        <dbReference type="ARBA" id="ARBA00022729"/>
    </source>
</evidence>
<dbReference type="GO" id="GO:0035591">
    <property type="term" value="F:signaling adaptor activity"/>
    <property type="evidence" value="ECO:0007669"/>
    <property type="project" value="TreeGrafter"/>
</dbReference>